<keyword evidence="4" id="KW-1133">Transmembrane helix</keyword>
<feature type="compositionally biased region" description="Polar residues" evidence="3">
    <location>
        <begin position="52"/>
        <end position="61"/>
    </location>
</feature>
<feature type="compositionally biased region" description="Basic and acidic residues" evidence="3">
    <location>
        <begin position="248"/>
        <end position="259"/>
    </location>
</feature>
<keyword evidence="6" id="KW-1185">Reference proteome</keyword>
<feature type="transmembrane region" description="Helical" evidence="4">
    <location>
        <begin position="320"/>
        <end position="338"/>
    </location>
</feature>
<proteinExistence type="predicted"/>
<reference evidence="5 6" key="1">
    <citation type="journal article" date="2024" name="IMA Fungus">
        <title>Apiospora arundinis, a panoply of carbohydrate-active enzymes and secondary metabolites.</title>
        <authorList>
            <person name="Sorensen T."/>
            <person name="Petersen C."/>
            <person name="Muurmann A.T."/>
            <person name="Christiansen J.V."/>
            <person name="Brundto M.L."/>
            <person name="Overgaard C.K."/>
            <person name="Boysen A.T."/>
            <person name="Wollenberg R.D."/>
            <person name="Larsen T.O."/>
            <person name="Sorensen J.L."/>
            <person name="Nielsen K.L."/>
            <person name="Sondergaard T.E."/>
        </authorList>
    </citation>
    <scope>NUCLEOTIDE SEQUENCE [LARGE SCALE GENOMIC DNA]</scope>
    <source>
        <strain evidence="5 6">AAU 773</strain>
    </source>
</reference>
<evidence type="ECO:0000256" key="2">
    <source>
        <dbReference type="ARBA" id="ARBA00023239"/>
    </source>
</evidence>
<evidence type="ECO:0000256" key="4">
    <source>
        <dbReference type="SAM" id="Phobius"/>
    </source>
</evidence>
<dbReference type="EC" id="4.3.2.9" evidence="1"/>
<sequence length="422" mass="47258">MDAKDAGIQQACKATRCIQDLRSLSTRKGATPSYPPISSIPRTSPERLAQASPDNDPSSPNNARTYLYLAYGSNLAAETFLGVRGIRPLSKVNVSAPAFDLTFDLPGIPYREPCFANVAPRKHLPDPPKPPQRPPQFPPPPPYSYDGSDRTEKALFPSLPPRAPTWSKGLIGVVYEVTPEDYATIIRTEGGGAGYLDVQTPVVALPAPIAVPEKPPIPELPRPFLAHTLYQPRLPDAPPDNETNQNDDGDRPHDPDKPKNKWWYKFVAPVRRPEPDYAQASARYLKLITDGAAEHALPDDYQAYLHRLQAYTITQCRQKIGMWLFTLLWLPLFFLVMSASRWVADKDGRVPRWLGVTMVVIMNLMWMSYDAVFVKLFGDGERTIEDDDDDDAARATARSRGPRWLQLEGGMLDEKNRLLSDW</sequence>
<protein>
    <recommendedName>
        <fullName evidence="1">gamma-glutamylcyclotransferase</fullName>
        <ecNumber evidence="1">4.3.2.9</ecNumber>
    </recommendedName>
</protein>
<dbReference type="InterPro" id="IPR017939">
    <property type="entry name" value="G-Glutamylcylcotransferase"/>
</dbReference>
<organism evidence="5 6">
    <name type="scientific">Apiospora arundinis</name>
    <dbReference type="NCBI Taxonomy" id="335852"/>
    <lineage>
        <taxon>Eukaryota</taxon>
        <taxon>Fungi</taxon>
        <taxon>Dikarya</taxon>
        <taxon>Ascomycota</taxon>
        <taxon>Pezizomycotina</taxon>
        <taxon>Sordariomycetes</taxon>
        <taxon>Xylariomycetidae</taxon>
        <taxon>Amphisphaeriales</taxon>
        <taxon>Apiosporaceae</taxon>
        <taxon>Apiospora</taxon>
    </lineage>
</organism>
<accession>A0ABR2JAL8</accession>
<evidence type="ECO:0000256" key="1">
    <source>
        <dbReference type="ARBA" id="ARBA00012346"/>
    </source>
</evidence>
<evidence type="ECO:0000313" key="5">
    <source>
        <dbReference type="EMBL" id="KAK8874697.1"/>
    </source>
</evidence>
<dbReference type="PANTHER" id="PTHR12935">
    <property type="entry name" value="GAMMA-GLUTAMYLCYCLOTRANSFERASE"/>
    <property type="match status" value="1"/>
</dbReference>
<dbReference type="Gene3D" id="3.10.490.10">
    <property type="entry name" value="Gamma-glutamyl cyclotransferase-like"/>
    <property type="match status" value="1"/>
</dbReference>
<feature type="compositionally biased region" description="Pro residues" evidence="3">
    <location>
        <begin position="127"/>
        <end position="143"/>
    </location>
</feature>
<keyword evidence="4" id="KW-0472">Membrane</keyword>
<evidence type="ECO:0000313" key="6">
    <source>
        <dbReference type="Proteomes" id="UP001390339"/>
    </source>
</evidence>
<feature type="region of interest" description="Disordered" evidence="3">
    <location>
        <begin position="25"/>
        <end position="61"/>
    </location>
</feature>
<gene>
    <name evidence="5" type="ORF">PGQ11_005211</name>
</gene>
<comment type="caution">
    <text evidence="5">The sequence shown here is derived from an EMBL/GenBank/DDBJ whole genome shotgun (WGS) entry which is preliminary data.</text>
</comment>
<dbReference type="PANTHER" id="PTHR12935:SF0">
    <property type="entry name" value="GAMMA-GLUTAMYLCYCLOTRANSFERASE"/>
    <property type="match status" value="1"/>
</dbReference>
<dbReference type="EMBL" id="JAPCWZ010000003">
    <property type="protein sequence ID" value="KAK8874697.1"/>
    <property type="molecule type" value="Genomic_DNA"/>
</dbReference>
<feature type="transmembrane region" description="Helical" evidence="4">
    <location>
        <begin position="350"/>
        <end position="369"/>
    </location>
</feature>
<feature type="region of interest" description="Disordered" evidence="3">
    <location>
        <begin position="230"/>
        <end position="260"/>
    </location>
</feature>
<feature type="region of interest" description="Disordered" evidence="3">
    <location>
        <begin position="119"/>
        <end position="160"/>
    </location>
</feature>
<evidence type="ECO:0000256" key="3">
    <source>
        <dbReference type="SAM" id="MobiDB-lite"/>
    </source>
</evidence>
<dbReference type="Proteomes" id="UP001390339">
    <property type="component" value="Unassembled WGS sequence"/>
</dbReference>
<keyword evidence="4" id="KW-0812">Transmembrane</keyword>
<keyword evidence="2" id="KW-0456">Lyase</keyword>
<name>A0ABR2JAL8_9PEZI</name>